<gene>
    <name evidence="8" type="ORF">D3879_24015</name>
</gene>
<dbReference type="InterPro" id="IPR034457">
    <property type="entry name" value="Organic_radical-activating"/>
</dbReference>
<keyword evidence="2" id="KW-0004">4Fe-4S</keyword>
<dbReference type="GO" id="GO:0003824">
    <property type="term" value="F:catalytic activity"/>
    <property type="evidence" value="ECO:0007669"/>
    <property type="project" value="InterPro"/>
</dbReference>
<dbReference type="PANTHER" id="PTHR30352">
    <property type="entry name" value="PYRUVATE FORMATE-LYASE-ACTIVATING ENZYME"/>
    <property type="match status" value="1"/>
</dbReference>
<proteinExistence type="predicted"/>
<evidence type="ECO:0000259" key="7">
    <source>
        <dbReference type="Pfam" id="PF04055"/>
    </source>
</evidence>
<dbReference type="Proteomes" id="UP000284021">
    <property type="component" value="Unassembled WGS sequence"/>
</dbReference>
<dbReference type="Gene3D" id="3.20.20.70">
    <property type="entry name" value="Aldolase class I"/>
    <property type="match status" value="1"/>
</dbReference>
<keyword evidence="4" id="KW-0479">Metal-binding</keyword>
<name>A0A418X8U6_9PSED</name>
<dbReference type="InterPro" id="IPR012840">
    <property type="entry name" value="NrdG2"/>
</dbReference>
<sequence>MNSPCQHLGPSGPLDAPLRIGGLLPMTTLDYPDHLACVLFCQGCAWRCRYCHNPELIRANVPTPISWNEVLSFLRKRRGLLDAVVFSGGEATLQKALPGAMRKVRELGFKVGLHSAGIKPASFRRVLPLCDWVGFDVKALEEEAELITGVSGSGQANWHSLELLLDSGVDYECRTTVHWQLFDCQRLQRLGERLAALGVRRFVVQLARPQQMLDPELGAAPMPAEAAELWPYLQQLFPRFELREA</sequence>
<evidence type="ECO:0000256" key="3">
    <source>
        <dbReference type="ARBA" id="ARBA00022691"/>
    </source>
</evidence>
<organism evidence="8 9">
    <name type="scientific">Pseudomonas cavernicola</name>
    <dbReference type="NCBI Taxonomy" id="2320866"/>
    <lineage>
        <taxon>Bacteria</taxon>
        <taxon>Pseudomonadati</taxon>
        <taxon>Pseudomonadota</taxon>
        <taxon>Gammaproteobacteria</taxon>
        <taxon>Pseudomonadales</taxon>
        <taxon>Pseudomonadaceae</taxon>
        <taxon>Pseudomonas</taxon>
    </lineage>
</organism>
<dbReference type="SUPFAM" id="SSF102114">
    <property type="entry name" value="Radical SAM enzymes"/>
    <property type="match status" value="1"/>
</dbReference>
<keyword evidence="9" id="KW-1185">Reference proteome</keyword>
<dbReference type="InterPro" id="IPR007197">
    <property type="entry name" value="rSAM"/>
</dbReference>
<evidence type="ECO:0000256" key="6">
    <source>
        <dbReference type="ARBA" id="ARBA00023014"/>
    </source>
</evidence>
<keyword evidence="3" id="KW-0949">S-adenosyl-L-methionine</keyword>
<feature type="domain" description="Radical SAM core" evidence="7">
    <location>
        <begin position="39"/>
        <end position="171"/>
    </location>
</feature>
<dbReference type="GO" id="GO:0046872">
    <property type="term" value="F:metal ion binding"/>
    <property type="evidence" value="ECO:0007669"/>
    <property type="project" value="UniProtKB-KW"/>
</dbReference>
<dbReference type="Pfam" id="PF04055">
    <property type="entry name" value="Radical_SAM"/>
    <property type="match status" value="1"/>
</dbReference>
<dbReference type="SFLD" id="SFLDS00029">
    <property type="entry name" value="Radical_SAM"/>
    <property type="match status" value="1"/>
</dbReference>
<comment type="caution">
    <text evidence="8">The sequence shown here is derived from an EMBL/GenBank/DDBJ whole genome shotgun (WGS) entry which is preliminary data.</text>
</comment>
<dbReference type="AlphaFoldDB" id="A0A418X8U6"/>
<evidence type="ECO:0000256" key="5">
    <source>
        <dbReference type="ARBA" id="ARBA00023004"/>
    </source>
</evidence>
<dbReference type="InterPro" id="IPR013785">
    <property type="entry name" value="Aldolase_TIM"/>
</dbReference>
<evidence type="ECO:0000313" key="8">
    <source>
        <dbReference type="EMBL" id="RJG08916.1"/>
    </source>
</evidence>
<accession>A0A418X8U6</accession>
<reference evidence="8 9" key="1">
    <citation type="submission" date="2018-09" db="EMBL/GenBank/DDBJ databases">
        <authorList>
            <person name="Zhu H."/>
        </authorList>
    </citation>
    <scope>NUCLEOTIDE SEQUENCE [LARGE SCALE GENOMIC DNA]</scope>
    <source>
        <strain evidence="8 9">K1S02-6</strain>
    </source>
</reference>
<evidence type="ECO:0000313" key="9">
    <source>
        <dbReference type="Proteomes" id="UP000284021"/>
    </source>
</evidence>
<dbReference type="EMBL" id="QYUR01000008">
    <property type="protein sequence ID" value="RJG08916.1"/>
    <property type="molecule type" value="Genomic_DNA"/>
</dbReference>
<keyword evidence="5" id="KW-0408">Iron</keyword>
<dbReference type="PANTHER" id="PTHR30352:SF13">
    <property type="entry name" value="GLYCYL-RADICAL ENZYME ACTIVATING ENZYME YJJW-RELATED"/>
    <property type="match status" value="1"/>
</dbReference>
<evidence type="ECO:0000256" key="1">
    <source>
        <dbReference type="ARBA" id="ARBA00001966"/>
    </source>
</evidence>
<dbReference type="GO" id="GO:0051539">
    <property type="term" value="F:4 iron, 4 sulfur cluster binding"/>
    <property type="evidence" value="ECO:0007669"/>
    <property type="project" value="UniProtKB-KW"/>
</dbReference>
<comment type="cofactor">
    <cofactor evidence="1">
        <name>[4Fe-4S] cluster</name>
        <dbReference type="ChEBI" id="CHEBI:49883"/>
    </cofactor>
</comment>
<dbReference type="InterPro" id="IPR058240">
    <property type="entry name" value="rSAM_sf"/>
</dbReference>
<dbReference type="SFLD" id="SFLDG01094">
    <property type="entry name" value="Uncharacterised_Radical_SAM_Su"/>
    <property type="match status" value="1"/>
</dbReference>
<dbReference type="OrthoDB" id="9782387at2"/>
<dbReference type="CDD" id="cd01335">
    <property type="entry name" value="Radical_SAM"/>
    <property type="match status" value="1"/>
</dbReference>
<keyword evidence="6" id="KW-0411">Iron-sulfur</keyword>
<dbReference type="NCBIfam" id="TIGR02495">
    <property type="entry name" value="NrdG2"/>
    <property type="match status" value="1"/>
</dbReference>
<protein>
    <submittedName>
        <fullName evidence="8">Anaerobic ribonucleoside-triphosphate reductase activating protein</fullName>
    </submittedName>
</protein>
<evidence type="ECO:0000256" key="2">
    <source>
        <dbReference type="ARBA" id="ARBA00022485"/>
    </source>
</evidence>
<evidence type="ECO:0000256" key="4">
    <source>
        <dbReference type="ARBA" id="ARBA00022723"/>
    </source>
</evidence>